<gene>
    <name evidence="2" type="ORF">DBRI00130_LOCUS25916</name>
</gene>
<name>A0A7S4RXS1_9STRA</name>
<reference evidence="2" key="1">
    <citation type="submission" date="2021-01" db="EMBL/GenBank/DDBJ databases">
        <authorList>
            <person name="Corre E."/>
            <person name="Pelletier E."/>
            <person name="Niang G."/>
            <person name="Scheremetjew M."/>
            <person name="Finn R."/>
            <person name="Kale V."/>
            <person name="Holt S."/>
            <person name="Cochrane G."/>
            <person name="Meng A."/>
            <person name="Brown T."/>
            <person name="Cohen L."/>
        </authorList>
    </citation>
    <scope>NUCLEOTIDE SEQUENCE</scope>
    <source>
        <strain evidence="2">GSO104</strain>
    </source>
</reference>
<organism evidence="2">
    <name type="scientific">Ditylum brightwellii</name>
    <dbReference type="NCBI Taxonomy" id="49249"/>
    <lineage>
        <taxon>Eukaryota</taxon>
        <taxon>Sar</taxon>
        <taxon>Stramenopiles</taxon>
        <taxon>Ochrophyta</taxon>
        <taxon>Bacillariophyta</taxon>
        <taxon>Mediophyceae</taxon>
        <taxon>Lithodesmiophycidae</taxon>
        <taxon>Lithodesmiales</taxon>
        <taxon>Lithodesmiaceae</taxon>
        <taxon>Ditylum</taxon>
    </lineage>
</organism>
<protein>
    <submittedName>
        <fullName evidence="2">Uncharacterized protein</fullName>
    </submittedName>
</protein>
<feature type="coiled-coil region" evidence="1">
    <location>
        <begin position="37"/>
        <end position="119"/>
    </location>
</feature>
<evidence type="ECO:0000313" key="2">
    <source>
        <dbReference type="EMBL" id="CAE4628183.1"/>
    </source>
</evidence>
<accession>A0A7S4RXS1</accession>
<proteinExistence type="predicted"/>
<dbReference type="EMBL" id="HBNS01033099">
    <property type="protein sequence ID" value="CAE4628183.1"/>
    <property type="molecule type" value="Transcribed_RNA"/>
</dbReference>
<evidence type="ECO:0000256" key="1">
    <source>
        <dbReference type="SAM" id="Coils"/>
    </source>
</evidence>
<dbReference type="AlphaFoldDB" id="A0A7S4RXS1"/>
<sequence length="158" mass="18385">MTMVKEGCHSFIKSIKEEITGQVDDKCKLEVELMSHLAMIDNESRSLEEQMKEKLKRLENEEEELKRTAAVNDYKEDASEDSNISDELETKIKALQNQIEVASKTKQLMEEDLQNVVDERNCIISEFEKVGSMQDSTINELRLQIEEKRRHLHQTPDT</sequence>
<keyword evidence="1" id="KW-0175">Coiled coil</keyword>